<dbReference type="Gene3D" id="3.40.30.10">
    <property type="entry name" value="Glutaredoxin"/>
    <property type="match status" value="1"/>
</dbReference>
<dbReference type="InterPro" id="IPR004046">
    <property type="entry name" value="GST_C"/>
</dbReference>
<feature type="domain" description="GST C-terminal" evidence="1">
    <location>
        <begin position="89"/>
        <end position="230"/>
    </location>
</feature>
<dbReference type="PROSITE" id="PS50405">
    <property type="entry name" value="GST_CTER"/>
    <property type="match status" value="1"/>
</dbReference>
<dbReference type="AlphaFoldDB" id="A0AA36IJD5"/>
<gene>
    <name evidence="2" type="ORF">EVOR1521_LOCUS14643</name>
</gene>
<dbReference type="InterPro" id="IPR036282">
    <property type="entry name" value="Glutathione-S-Trfase_C_sf"/>
</dbReference>
<dbReference type="Gene3D" id="1.20.1050.10">
    <property type="match status" value="1"/>
</dbReference>
<evidence type="ECO:0000313" key="2">
    <source>
        <dbReference type="EMBL" id="CAJ1388887.1"/>
    </source>
</evidence>
<dbReference type="SUPFAM" id="SSF47616">
    <property type="entry name" value="GST C-terminal domain-like"/>
    <property type="match status" value="1"/>
</dbReference>
<evidence type="ECO:0000313" key="3">
    <source>
        <dbReference type="Proteomes" id="UP001178507"/>
    </source>
</evidence>
<keyword evidence="3" id="KW-1185">Reference proteome</keyword>
<organism evidence="2 3">
    <name type="scientific">Effrenium voratum</name>
    <dbReference type="NCBI Taxonomy" id="2562239"/>
    <lineage>
        <taxon>Eukaryota</taxon>
        <taxon>Sar</taxon>
        <taxon>Alveolata</taxon>
        <taxon>Dinophyceae</taxon>
        <taxon>Suessiales</taxon>
        <taxon>Symbiodiniaceae</taxon>
        <taxon>Effrenium</taxon>
    </lineage>
</organism>
<name>A0AA36IJD5_9DINO</name>
<comment type="caution">
    <text evidence="2">The sequence shown here is derived from an EMBL/GenBank/DDBJ whole genome shotgun (WGS) entry which is preliminary data.</text>
</comment>
<sequence length="236" mass="26825">MDSFSRTKGNRTLEDAGVNYSVRNEPVDSLLPFDMWRDVDKVELDSTPFPVLFPPVLWHRPAHGEEVYINTHYACLRYLGRCLGYQPASAAETARADQILQNAVDFWWEGRMSFHPLDSSHRGSYLSQKEEGDKTSLAWSSGRMQIWLQHFEKLVKRFGPEGPVAGGAAVTYADFILFHALDAAEAQFNTEFYGHAWDAAQCGGLQSYKAYMARRPRLQAYMASDRRKPWAGDSMC</sequence>
<evidence type="ECO:0000259" key="1">
    <source>
        <dbReference type="PROSITE" id="PS50405"/>
    </source>
</evidence>
<accession>A0AA36IJD5</accession>
<dbReference type="Proteomes" id="UP001178507">
    <property type="component" value="Unassembled WGS sequence"/>
</dbReference>
<protein>
    <recommendedName>
        <fullName evidence="1">GST C-terminal domain-containing protein</fullName>
    </recommendedName>
</protein>
<reference evidence="2" key="1">
    <citation type="submission" date="2023-08" db="EMBL/GenBank/DDBJ databases">
        <authorList>
            <person name="Chen Y."/>
            <person name="Shah S."/>
            <person name="Dougan E. K."/>
            <person name="Thang M."/>
            <person name="Chan C."/>
        </authorList>
    </citation>
    <scope>NUCLEOTIDE SEQUENCE</scope>
</reference>
<dbReference type="Pfam" id="PF14497">
    <property type="entry name" value="GST_C_3"/>
    <property type="match status" value="1"/>
</dbReference>
<dbReference type="InterPro" id="IPR010987">
    <property type="entry name" value="Glutathione-S-Trfase_C-like"/>
</dbReference>
<proteinExistence type="predicted"/>
<dbReference type="EMBL" id="CAUJNA010001779">
    <property type="protein sequence ID" value="CAJ1388887.1"/>
    <property type="molecule type" value="Genomic_DNA"/>
</dbReference>